<dbReference type="EMBL" id="JBHSAW010000004">
    <property type="protein sequence ID" value="MFC4095966.1"/>
    <property type="molecule type" value="Genomic_DNA"/>
</dbReference>
<evidence type="ECO:0000313" key="2">
    <source>
        <dbReference type="EMBL" id="MFC4095966.1"/>
    </source>
</evidence>
<proteinExistence type="predicted"/>
<evidence type="ECO:0000313" key="3">
    <source>
        <dbReference type="Proteomes" id="UP001595814"/>
    </source>
</evidence>
<accession>A0ABV8JPA8</accession>
<dbReference type="PROSITE" id="PS51257">
    <property type="entry name" value="PROKAR_LIPOPROTEIN"/>
    <property type="match status" value="1"/>
</dbReference>
<gene>
    <name evidence="2" type="ORF">ACFOUT_08770</name>
</gene>
<keyword evidence="1" id="KW-0732">Signal</keyword>
<keyword evidence="3" id="KW-1185">Reference proteome</keyword>
<evidence type="ECO:0008006" key="4">
    <source>
        <dbReference type="Google" id="ProtNLM"/>
    </source>
</evidence>
<feature type="signal peptide" evidence="1">
    <location>
        <begin position="1"/>
        <end position="23"/>
    </location>
</feature>
<dbReference type="RefSeq" id="WP_192460406.1">
    <property type="nucleotide sequence ID" value="NZ_JACYFJ010000001.1"/>
</dbReference>
<organism evidence="2 3">
    <name type="scientific">Euzebyella saccharophila</name>
    <dbReference type="NCBI Taxonomy" id="679664"/>
    <lineage>
        <taxon>Bacteria</taxon>
        <taxon>Pseudomonadati</taxon>
        <taxon>Bacteroidota</taxon>
        <taxon>Flavobacteriia</taxon>
        <taxon>Flavobacteriales</taxon>
        <taxon>Flavobacteriaceae</taxon>
        <taxon>Euzebyella</taxon>
    </lineage>
</organism>
<feature type="chain" id="PRO_5045966644" description="Lipoprotein" evidence="1">
    <location>
        <begin position="24"/>
        <end position="58"/>
    </location>
</feature>
<evidence type="ECO:0000256" key="1">
    <source>
        <dbReference type="SAM" id="SignalP"/>
    </source>
</evidence>
<comment type="caution">
    <text evidence="2">The sequence shown here is derived from an EMBL/GenBank/DDBJ whole genome shotgun (WGS) entry which is preliminary data.</text>
</comment>
<protein>
    <recommendedName>
        <fullName evidence="4">Lipoprotein</fullName>
    </recommendedName>
</protein>
<dbReference type="Proteomes" id="UP001595814">
    <property type="component" value="Unassembled WGS sequence"/>
</dbReference>
<sequence length="58" mass="6484">MKAKGLSRFLALIVLCISFYSCTGEEEVFANCVLYQDCPEEEENAINPEEGPIIAEKQ</sequence>
<reference evidence="3" key="1">
    <citation type="journal article" date="2019" name="Int. J. Syst. Evol. Microbiol.">
        <title>The Global Catalogue of Microorganisms (GCM) 10K type strain sequencing project: providing services to taxonomists for standard genome sequencing and annotation.</title>
        <authorList>
            <consortium name="The Broad Institute Genomics Platform"/>
            <consortium name="The Broad Institute Genome Sequencing Center for Infectious Disease"/>
            <person name="Wu L."/>
            <person name="Ma J."/>
        </authorList>
    </citation>
    <scope>NUCLEOTIDE SEQUENCE [LARGE SCALE GENOMIC DNA]</scope>
    <source>
        <strain evidence="3">CECT 7477</strain>
    </source>
</reference>
<name>A0ABV8JPA8_9FLAO</name>